<feature type="compositionally biased region" description="Low complexity" evidence="2">
    <location>
        <begin position="12"/>
        <end position="27"/>
    </location>
</feature>
<evidence type="ECO:0000259" key="3">
    <source>
        <dbReference type="PROSITE" id="PS50828"/>
    </source>
</evidence>
<dbReference type="InterPro" id="IPR052772">
    <property type="entry name" value="Endo/PolyKinase_Domain-Protein"/>
</dbReference>
<gene>
    <name evidence="4" type="ORF">PV327_002747</name>
</gene>
<dbReference type="InterPro" id="IPR027417">
    <property type="entry name" value="P-loop_NTPase"/>
</dbReference>
<dbReference type="Gene3D" id="3.30.1370.110">
    <property type="match status" value="1"/>
</dbReference>
<proteinExistence type="predicted"/>
<dbReference type="EMBL" id="JAQQBR010001831">
    <property type="protein sequence ID" value="KAK0168993.1"/>
    <property type="molecule type" value="Genomic_DNA"/>
</dbReference>
<dbReference type="SUPFAM" id="SSF160443">
    <property type="entry name" value="SMR domain-like"/>
    <property type="match status" value="1"/>
</dbReference>
<evidence type="ECO:0000313" key="5">
    <source>
        <dbReference type="Proteomes" id="UP001168972"/>
    </source>
</evidence>
<evidence type="ECO:0000256" key="1">
    <source>
        <dbReference type="SAM" id="Coils"/>
    </source>
</evidence>
<feature type="region of interest" description="Disordered" evidence="2">
    <location>
        <begin position="908"/>
        <end position="942"/>
    </location>
</feature>
<dbReference type="InterPro" id="IPR036063">
    <property type="entry name" value="Smr_dom_sf"/>
</dbReference>
<dbReference type="InterPro" id="IPR002625">
    <property type="entry name" value="Smr_dom"/>
</dbReference>
<feature type="compositionally biased region" description="Basic and acidic residues" evidence="2">
    <location>
        <begin position="929"/>
        <end position="942"/>
    </location>
</feature>
<evidence type="ECO:0000256" key="2">
    <source>
        <dbReference type="SAM" id="MobiDB-lite"/>
    </source>
</evidence>
<feature type="domain" description="Smr" evidence="3">
    <location>
        <begin position="1594"/>
        <end position="1675"/>
    </location>
</feature>
<accession>A0AA39FGA1</accession>
<dbReference type="GO" id="GO:0005634">
    <property type="term" value="C:nucleus"/>
    <property type="evidence" value="ECO:0007669"/>
    <property type="project" value="TreeGrafter"/>
</dbReference>
<dbReference type="CDD" id="cd14279">
    <property type="entry name" value="CUE"/>
    <property type="match status" value="1"/>
</dbReference>
<feature type="coiled-coil region" evidence="1">
    <location>
        <begin position="577"/>
        <end position="605"/>
    </location>
</feature>
<evidence type="ECO:0000313" key="4">
    <source>
        <dbReference type="EMBL" id="KAK0168993.1"/>
    </source>
</evidence>
<keyword evidence="5" id="KW-1185">Reference proteome</keyword>
<name>A0AA39FGA1_MICHY</name>
<dbReference type="Gene3D" id="3.40.50.300">
    <property type="entry name" value="P-loop containing nucleotide triphosphate hydrolases"/>
    <property type="match status" value="1"/>
</dbReference>
<feature type="compositionally biased region" description="Basic and acidic residues" evidence="2">
    <location>
        <begin position="821"/>
        <end position="848"/>
    </location>
</feature>
<dbReference type="PROSITE" id="PS50828">
    <property type="entry name" value="SMR"/>
    <property type="match status" value="1"/>
</dbReference>
<reference evidence="4" key="2">
    <citation type="submission" date="2023-03" db="EMBL/GenBank/DDBJ databases">
        <authorList>
            <person name="Inwood S.N."/>
            <person name="Skelly J.G."/>
            <person name="Guhlin J."/>
            <person name="Harrop T.W.R."/>
            <person name="Goldson S.G."/>
            <person name="Dearden P.K."/>
        </authorList>
    </citation>
    <scope>NUCLEOTIDE SEQUENCE</scope>
    <source>
        <strain evidence="4">Lincoln</strain>
        <tissue evidence="4">Whole body</tissue>
    </source>
</reference>
<protein>
    <recommendedName>
        <fullName evidence="3">Smr domain-containing protein</fullName>
    </recommendedName>
</protein>
<comment type="caution">
    <text evidence="4">The sequence shown here is derived from an EMBL/GenBank/DDBJ whole genome shotgun (WGS) entry which is preliminary data.</text>
</comment>
<dbReference type="PANTHER" id="PTHR46535:SF1">
    <property type="entry name" value="NEDD4-BINDING PROTEIN 2"/>
    <property type="match status" value="1"/>
</dbReference>
<dbReference type="PANTHER" id="PTHR46535">
    <property type="entry name" value="NEDD4-BINDING PROTEIN 2"/>
    <property type="match status" value="1"/>
</dbReference>
<dbReference type="SUPFAM" id="SSF52540">
    <property type="entry name" value="P-loop containing nucleoside triphosphate hydrolases"/>
    <property type="match status" value="1"/>
</dbReference>
<dbReference type="Proteomes" id="UP001168972">
    <property type="component" value="Unassembled WGS sequence"/>
</dbReference>
<keyword evidence="1" id="KW-0175">Coiled coil</keyword>
<dbReference type="InterPro" id="IPR013899">
    <property type="entry name" value="DUF1771"/>
</dbReference>
<organism evidence="4 5">
    <name type="scientific">Microctonus hyperodae</name>
    <name type="common">Parasitoid wasp</name>
    <dbReference type="NCBI Taxonomy" id="165561"/>
    <lineage>
        <taxon>Eukaryota</taxon>
        <taxon>Metazoa</taxon>
        <taxon>Ecdysozoa</taxon>
        <taxon>Arthropoda</taxon>
        <taxon>Hexapoda</taxon>
        <taxon>Insecta</taxon>
        <taxon>Pterygota</taxon>
        <taxon>Neoptera</taxon>
        <taxon>Endopterygota</taxon>
        <taxon>Hymenoptera</taxon>
        <taxon>Apocrita</taxon>
        <taxon>Ichneumonoidea</taxon>
        <taxon>Braconidae</taxon>
        <taxon>Euphorinae</taxon>
        <taxon>Microctonus</taxon>
    </lineage>
</organism>
<feature type="region of interest" description="Disordered" evidence="2">
    <location>
        <begin position="821"/>
        <end position="861"/>
    </location>
</feature>
<reference evidence="4" key="1">
    <citation type="journal article" date="2023" name="bioRxiv">
        <title>Scaffold-level genome assemblies of two parasitoid biocontrol wasps reveal the parthenogenesis mechanism and an associated novel virus.</title>
        <authorList>
            <person name="Inwood S."/>
            <person name="Skelly J."/>
            <person name="Guhlin J."/>
            <person name="Harrop T."/>
            <person name="Goldson S."/>
            <person name="Dearden P."/>
        </authorList>
    </citation>
    <scope>NUCLEOTIDE SEQUENCE</scope>
    <source>
        <strain evidence="4">Lincoln</strain>
        <tissue evidence="4">Whole body</tissue>
    </source>
</reference>
<dbReference type="GO" id="GO:0004519">
    <property type="term" value="F:endonuclease activity"/>
    <property type="evidence" value="ECO:0007669"/>
    <property type="project" value="TreeGrafter"/>
</dbReference>
<feature type="region of interest" description="Disordered" evidence="2">
    <location>
        <begin position="1"/>
        <end position="33"/>
    </location>
</feature>
<sequence length="1682" mass="190852">MASNDPWPHIASSSSGKGQSRGKNNNGNKKKDHQQMVLDLVTEMFATTLEQEVILSLAQNCDWELQSTIDALIALSATVETSKVPENREIIENKSSLLENEQNDNYTSEQLTDEILKMDEVELRQQLEGFNKFEQLKKNSTKNRMDSFRGNIPKLNTSASDAQTNIEKKKIPCSPWNSTSNPNKNNNVKVWEHCDNDFSSNLFKQNYQVTPNKLSDMSQSSIYTAYETAKAPSLYEIESNLLNQNQSSETPIKHNISVNKSTNARKLCGLQVYYRSPGTECSSDDDDADVVVEEEFNDYNIPSEMPVNVSQFLSSTVQTFPSSTQSSKIEVTTTPSPPSTPHRTVYEATLDRIKTAICRGDKILVILRGLPGAGKSTLAKSIITICGCKGDPSLYIFSTDDYFYSNKRGVYMYDPTQLNDAHSSNQQRVHDAIKSSITPVIVDNTNLEAWEMRPYASMAVQRGYKIEVLDVNTPWANNVNELVKKGIHGVPKNNIIRMQNRYERGITGQKLLDLYSLEYPVEKSSEKNRSINKENVLTDEDMAALQNINQIPNTIKDEVKNISKNNSKSGENANNILLNYLRELTNDEKKNKDQKENLVTDLTNETSEKSKQTLTSSDADNYLLQPLGAIGSERKNSLVYSEVNNPPRELNVDADIESKKNVLSQCWDFTVLLNGQTFHSDHRDDHYYFSNSQESPMNADQMRRQDEEFGKEEQSFTVSPTLLSTPMETSSLTENDKLQSHNINQFFKTLTKEYSETFDNFEQKKSTVVITEITEDTAIAEVPMEVMKISQHTQLQHYENITPSSSSSIDTDQMNHVPIKHLESVEETKSKDTKDSELSSTDETKELESVESVGIDEDSYVNENCNEEIDKMTSHEQHSEMFDAPPKSTLGSFLNMIKTSILGSNTVQETVPDVEESNKIRTDNLQTSEKYEEKSDSEKSDEIERYQVSSDELDQIIDLGAAVNTVNENYYLESQDKFESKNKSDIQYEKSTKLNEEVEVGTTTSISPSTVVKDEPEQCEKLNNINRITWEESPFPLDDIPTVKMTSESSTDLRSVSTADAYTNTTHYDFNVAYVGGTSEPGYRVINASSRRFYEGSSPAMQPERPKSKLMLDKSSMTGDIFDIKNESDLNDEDNSVDRVFELIELFPNIPREYLSEIYEKCMKNFDWTVEVLLDGVPDDVIIKVPKETEVADSIIIPESPSMLNNDGIYCEETNSCDMDPMTNQTSIEYFNEYYLDKHDEIEIDVKSLNDMDYVDNAETDIFDDASLHLTESDNQQELTESEKSPEPEETIELNLGCEFVRTLENQFGNPDFHMPDGFQPIISIKKSIAQELYALWIESMYQQLNVRHEQLDQMIAKDAEFAKSLEREMEMEEARGSSSVQYESDVPNLNEIMDMELALASYKNELKSILVNEKPEDMASRLSRQMLHESIPDMDPEIFDDILKAHNGNFKETFDIIESNTGRSITPCDTSKRSAHNISERMKEESMHDNLLKSRSSAPIIVVRSDSKCSDRSPHKSIVTKVANSRQEAQRQFSLRIDNFNKAAEAYRRGYPQVAAYYSQVARLHSKNIQTVRADVASALVKDQIFGDNDTTLDLHYLYVTEALQALDEFLDYHLSKLAKSNRKKSSILYIITGRGARSNNGTSKIKPAVSKRLLIRNIRFSEVNPGCLKINLYRKNGMSD</sequence>
<dbReference type="SMART" id="SM01162">
    <property type="entry name" value="DUF1771"/>
    <property type="match status" value="1"/>
</dbReference>
<dbReference type="SMART" id="SM00463">
    <property type="entry name" value="SMR"/>
    <property type="match status" value="1"/>
</dbReference>
<dbReference type="Pfam" id="PF13671">
    <property type="entry name" value="AAA_33"/>
    <property type="match status" value="1"/>
</dbReference>